<evidence type="ECO:0000256" key="3">
    <source>
        <dbReference type="ARBA" id="ARBA00047942"/>
    </source>
</evidence>
<evidence type="ECO:0000313" key="6">
    <source>
        <dbReference type="EMBL" id="MEJ8571266.1"/>
    </source>
</evidence>
<reference evidence="6 7" key="1">
    <citation type="submission" date="2024-02" db="EMBL/GenBank/DDBJ databases">
        <title>Genome analysis and characterization of Microbaculum marinisediminis sp. nov., isolated from marine sediment.</title>
        <authorList>
            <person name="Du Z.-J."/>
            <person name="Ye Y.-Q."/>
            <person name="Zhang Z.-R."/>
            <person name="Yuan S.-M."/>
            <person name="Zhang X.-Y."/>
        </authorList>
    </citation>
    <scope>NUCLEOTIDE SEQUENCE [LARGE SCALE GENOMIC DNA]</scope>
    <source>
        <strain evidence="6 7">SDUM1044001</strain>
    </source>
</reference>
<evidence type="ECO:0000259" key="5">
    <source>
        <dbReference type="Pfam" id="PF01555"/>
    </source>
</evidence>
<comment type="catalytic activity">
    <reaction evidence="3">
        <text>a 2'-deoxyadenosine in DNA + S-adenosyl-L-methionine = an N(6)-methyl-2'-deoxyadenosine in DNA + S-adenosyl-L-homocysteine + H(+)</text>
        <dbReference type="Rhea" id="RHEA:15197"/>
        <dbReference type="Rhea" id="RHEA-COMP:12418"/>
        <dbReference type="Rhea" id="RHEA-COMP:12419"/>
        <dbReference type="ChEBI" id="CHEBI:15378"/>
        <dbReference type="ChEBI" id="CHEBI:57856"/>
        <dbReference type="ChEBI" id="CHEBI:59789"/>
        <dbReference type="ChEBI" id="CHEBI:90615"/>
        <dbReference type="ChEBI" id="CHEBI:90616"/>
        <dbReference type="EC" id="2.1.1.72"/>
    </reaction>
</comment>
<dbReference type="InterPro" id="IPR002941">
    <property type="entry name" value="DNA_methylase_N4/N6"/>
</dbReference>
<evidence type="ECO:0000313" key="7">
    <source>
        <dbReference type="Proteomes" id="UP001378188"/>
    </source>
</evidence>
<name>A0AAW9RUT6_9HYPH</name>
<dbReference type="EC" id="2.1.1.-" evidence="4"/>
<dbReference type="RefSeq" id="WP_340328969.1">
    <property type="nucleotide sequence ID" value="NZ_JAZHOF010000003.1"/>
</dbReference>
<gene>
    <name evidence="6" type="ORF">V3328_07265</name>
</gene>
<keyword evidence="7" id="KW-1185">Reference proteome</keyword>
<comment type="similarity">
    <text evidence="4">Belongs to the N(4)/N(6)-methyltransferase family.</text>
</comment>
<keyword evidence="1 6" id="KW-0489">Methyltransferase</keyword>
<dbReference type="SUPFAM" id="SSF53335">
    <property type="entry name" value="S-adenosyl-L-methionine-dependent methyltransferases"/>
    <property type="match status" value="1"/>
</dbReference>
<dbReference type="InterPro" id="IPR029063">
    <property type="entry name" value="SAM-dependent_MTases_sf"/>
</dbReference>
<dbReference type="GO" id="GO:0009007">
    <property type="term" value="F:site-specific DNA-methyltransferase (adenine-specific) activity"/>
    <property type="evidence" value="ECO:0007669"/>
    <property type="project" value="UniProtKB-EC"/>
</dbReference>
<feature type="domain" description="DNA methylase N-4/N-6" evidence="5">
    <location>
        <begin position="37"/>
        <end position="280"/>
    </location>
</feature>
<proteinExistence type="inferred from homology"/>
<accession>A0AAW9RUT6</accession>
<dbReference type="InterPro" id="IPR001091">
    <property type="entry name" value="RM_Methyltransferase"/>
</dbReference>
<dbReference type="EMBL" id="JAZHOF010000003">
    <property type="protein sequence ID" value="MEJ8571266.1"/>
    <property type="molecule type" value="Genomic_DNA"/>
</dbReference>
<organism evidence="6 7">
    <name type="scientific">Microbaculum marinum</name>
    <dbReference type="NCBI Taxonomy" id="1764581"/>
    <lineage>
        <taxon>Bacteria</taxon>
        <taxon>Pseudomonadati</taxon>
        <taxon>Pseudomonadota</taxon>
        <taxon>Alphaproteobacteria</taxon>
        <taxon>Hyphomicrobiales</taxon>
        <taxon>Tepidamorphaceae</taxon>
        <taxon>Microbaculum</taxon>
    </lineage>
</organism>
<dbReference type="GO" id="GO:0032259">
    <property type="term" value="P:methylation"/>
    <property type="evidence" value="ECO:0007669"/>
    <property type="project" value="UniProtKB-KW"/>
</dbReference>
<dbReference type="GO" id="GO:0008170">
    <property type="term" value="F:N-methyltransferase activity"/>
    <property type="evidence" value="ECO:0007669"/>
    <property type="project" value="InterPro"/>
</dbReference>
<dbReference type="GO" id="GO:0003677">
    <property type="term" value="F:DNA binding"/>
    <property type="evidence" value="ECO:0007669"/>
    <property type="project" value="InterPro"/>
</dbReference>
<evidence type="ECO:0000256" key="2">
    <source>
        <dbReference type="ARBA" id="ARBA00022679"/>
    </source>
</evidence>
<dbReference type="PRINTS" id="PR00508">
    <property type="entry name" value="S21N4MTFRASE"/>
</dbReference>
<evidence type="ECO:0000256" key="1">
    <source>
        <dbReference type="ARBA" id="ARBA00022603"/>
    </source>
</evidence>
<dbReference type="Proteomes" id="UP001378188">
    <property type="component" value="Unassembled WGS sequence"/>
</dbReference>
<evidence type="ECO:0000256" key="4">
    <source>
        <dbReference type="RuleBase" id="RU362026"/>
    </source>
</evidence>
<dbReference type="AlphaFoldDB" id="A0AAW9RUT6"/>
<dbReference type="Gene3D" id="3.40.50.150">
    <property type="entry name" value="Vaccinia Virus protein VP39"/>
    <property type="match status" value="1"/>
</dbReference>
<sequence length="300" mass="33912">MAEVRCLNAHDGANFSAYLGDCVDVVAQLPDNSIGLSVYSPPFAGLYIYNDSEADMGNCADDGEFIQHYRFLIDQLYRVTIPGRLVAVHCKDLVYYKTQRGTAGLRDFPGDLIRAHTAAGFDFHSRVTIWRCPVREMTKTKAHGLLYKQLRADSSFSRQGLPEYFVVFRKWAKDGDEPRPITHTPETFPLQQWQEYASPVWMNTRETDVLNAKAAKAPGDEKHICPMPLDITERVVSLWSNPGDVVLSPFMGIGSEGYVALRLGRKFIGVELKESYWRQACRYLDAEDRQSDLFVAEAAE</sequence>
<protein>
    <recommendedName>
        <fullName evidence="4">Methyltransferase</fullName>
        <ecNumber evidence="4">2.1.1.-</ecNumber>
    </recommendedName>
</protein>
<dbReference type="Pfam" id="PF01555">
    <property type="entry name" value="N6_N4_Mtase"/>
    <property type="match status" value="1"/>
</dbReference>
<keyword evidence="2" id="KW-0808">Transferase</keyword>
<comment type="caution">
    <text evidence="6">The sequence shown here is derived from an EMBL/GenBank/DDBJ whole genome shotgun (WGS) entry which is preliminary data.</text>
</comment>